<sequence length="111" mass="12052">MSYTRSAFISAVAVVLGTASPTAASALPAVCGFTSVNPDHHHGATAVYRHCADSFVLVRVDTDHGPYTRCLGPWTELPFWPHERVVNAYYVTTPPTLLDLGDHRICSLTQP</sequence>
<reference evidence="2 3" key="1">
    <citation type="submission" date="2020-08" db="EMBL/GenBank/DDBJ databases">
        <title>Sequencing the genomes of 1000 actinobacteria strains.</title>
        <authorList>
            <person name="Klenk H.-P."/>
        </authorList>
    </citation>
    <scope>NUCLEOTIDE SEQUENCE [LARGE SCALE GENOMIC DNA]</scope>
    <source>
        <strain evidence="2 3">DSM 45084</strain>
    </source>
</reference>
<feature type="chain" id="PRO_5031021285" description="Secreted protein" evidence="1">
    <location>
        <begin position="27"/>
        <end position="111"/>
    </location>
</feature>
<protein>
    <recommendedName>
        <fullName evidence="4">Secreted protein</fullName>
    </recommendedName>
</protein>
<dbReference type="AlphaFoldDB" id="A0A7W7T7T6"/>
<comment type="caution">
    <text evidence="2">The sequence shown here is derived from an EMBL/GenBank/DDBJ whole genome shotgun (WGS) entry which is preliminary data.</text>
</comment>
<dbReference type="Pfam" id="PF19882">
    <property type="entry name" value="DUF6355"/>
    <property type="match status" value="1"/>
</dbReference>
<keyword evidence="1" id="KW-0732">Signal</keyword>
<evidence type="ECO:0000313" key="2">
    <source>
        <dbReference type="EMBL" id="MBB4966855.1"/>
    </source>
</evidence>
<gene>
    <name evidence="2" type="ORF">F4559_004214</name>
</gene>
<dbReference type="InterPro" id="IPR045935">
    <property type="entry name" value="DUF6355"/>
</dbReference>
<feature type="signal peptide" evidence="1">
    <location>
        <begin position="1"/>
        <end position="26"/>
    </location>
</feature>
<accession>A0A7W7T7T6</accession>
<evidence type="ECO:0008006" key="4">
    <source>
        <dbReference type="Google" id="ProtNLM"/>
    </source>
</evidence>
<organism evidence="2 3">
    <name type="scientific">Saccharothrix violaceirubra</name>
    <dbReference type="NCBI Taxonomy" id="413306"/>
    <lineage>
        <taxon>Bacteria</taxon>
        <taxon>Bacillati</taxon>
        <taxon>Actinomycetota</taxon>
        <taxon>Actinomycetes</taxon>
        <taxon>Pseudonocardiales</taxon>
        <taxon>Pseudonocardiaceae</taxon>
        <taxon>Saccharothrix</taxon>
    </lineage>
</organism>
<dbReference type="RefSeq" id="WP_184671122.1">
    <property type="nucleotide sequence ID" value="NZ_BAABAI010000022.1"/>
</dbReference>
<proteinExistence type="predicted"/>
<name>A0A7W7T7T6_9PSEU</name>
<evidence type="ECO:0000313" key="3">
    <source>
        <dbReference type="Proteomes" id="UP000542674"/>
    </source>
</evidence>
<keyword evidence="3" id="KW-1185">Reference proteome</keyword>
<dbReference type="Proteomes" id="UP000542674">
    <property type="component" value="Unassembled WGS sequence"/>
</dbReference>
<dbReference type="EMBL" id="JACHJS010000001">
    <property type="protein sequence ID" value="MBB4966855.1"/>
    <property type="molecule type" value="Genomic_DNA"/>
</dbReference>
<evidence type="ECO:0000256" key="1">
    <source>
        <dbReference type="SAM" id="SignalP"/>
    </source>
</evidence>